<keyword evidence="3" id="KW-1185">Reference proteome</keyword>
<feature type="non-terminal residue" evidence="2">
    <location>
        <position position="211"/>
    </location>
</feature>
<dbReference type="STRING" id="1094619.G4ZXZ6"/>
<evidence type="ECO:0000313" key="3">
    <source>
        <dbReference type="Proteomes" id="UP000002640"/>
    </source>
</evidence>
<dbReference type="AlphaFoldDB" id="G4ZXZ6"/>
<name>G4ZXZ6_PHYSP</name>
<dbReference type="OMA" id="NETWEFK"/>
<dbReference type="RefSeq" id="XP_009532989.1">
    <property type="nucleotide sequence ID" value="XM_009534694.1"/>
</dbReference>
<dbReference type="GeneID" id="20650352"/>
<dbReference type="InParanoid" id="G4ZXZ6"/>
<sequence length="211" mass="21805">WSAAAAQSSSSSSSSSLSSSGSRASNTTEAGDVTPAEVLAQDWFEANSDANVTYLAVGVDSALSNISGSDAICGKGVPSLQRRTPNELSNGGCPAVFTALNGSCTCLPDYNNSESWGFLVTARTSEEEYDYPLTMNATDVLPIDSIRTLLVPSTVVSISITGVGEEPQAISFVPQDVDLPGSDIPIAVNEEATSDATSITAVCVLRILPVF</sequence>
<feature type="compositionally biased region" description="Low complexity" evidence="1">
    <location>
        <begin position="1"/>
        <end position="25"/>
    </location>
</feature>
<evidence type="ECO:0000313" key="2">
    <source>
        <dbReference type="EMBL" id="EGZ12656.1"/>
    </source>
</evidence>
<dbReference type="KEGG" id="psoj:PHYSODRAFT_370874"/>
<evidence type="ECO:0000256" key="1">
    <source>
        <dbReference type="SAM" id="MobiDB-lite"/>
    </source>
</evidence>
<dbReference type="Proteomes" id="UP000002640">
    <property type="component" value="Unassembled WGS sequence"/>
</dbReference>
<feature type="non-terminal residue" evidence="2">
    <location>
        <position position="1"/>
    </location>
</feature>
<organism evidence="2 3">
    <name type="scientific">Phytophthora sojae (strain P6497)</name>
    <name type="common">Soybean stem and root rot agent</name>
    <name type="synonym">Phytophthora megasperma f. sp. glycines</name>
    <dbReference type="NCBI Taxonomy" id="1094619"/>
    <lineage>
        <taxon>Eukaryota</taxon>
        <taxon>Sar</taxon>
        <taxon>Stramenopiles</taxon>
        <taxon>Oomycota</taxon>
        <taxon>Peronosporomycetes</taxon>
        <taxon>Peronosporales</taxon>
        <taxon>Peronosporaceae</taxon>
        <taxon>Phytophthora</taxon>
    </lineage>
</organism>
<reference evidence="2 3" key="1">
    <citation type="journal article" date="2006" name="Science">
        <title>Phytophthora genome sequences uncover evolutionary origins and mechanisms of pathogenesis.</title>
        <authorList>
            <person name="Tyler B.M."/>
            <person name="Tripathy S."/>
            <person name="Zhang X."/>
            <person name="Dehal P."/>
            <person name="Jiang R.H."/>
            <person name="Aerts A."/>
            <person name="Arredondo F.D."/>
            <person name="Baxter L."/>
            <person name="Bensasson D."/>
            <person name="Beynon J.L."/>
            <person name="Chapman J."/>
            <person name="Damasceno C.M."/>
            <person name="Dorrance A.E."/>
            <person name="Dou D."/>
            <person name="Dickerman A.W."/>
            <person name="Dubchak I.L."/>
            <person name="Garbelotto M."/>
            <person name="Gijzen M."/>
            <person name="Gordon S.G."/>
            <person name="Govers F."/>
            <person name="Grunwald N.J."/>
            <person name="Huang W."/>
            <person name="Ivors K.L."/>
            <person name="Jones R.W."/>
            <person name="Kamoun S."/>
            <person name="Krampis K."/>
            <person name="Lamour K.H."/>
            <person name="Lee M.K."/>
            <person name="McDonald W.H."/>
            <person name="Medina M."/>
            <person name="Meijer H.J."/>
            <person name="Nordberg E.K."/>
            <person name="Maclean D.J."/>
            <person name="Ospina-Giraldo M.D."/>
            <person name="Morris P.F."/>
            <person name="Phuntumart V."/>
            <person name="Putnam N.H."/>
            <person name="Rash S."/>
            <person name="Rose J.K."/>
            <person name="Sakihama Y."/>
            <person name="Salamov A.A."/>
            <person name="Savidor A."/>
            <person name="Scheuring C.F."/>
            <person name="Smith B.M."/>
            <person name="Sobral B.W."/>
            <person name="Terry A."/>
            <person name="Torto-Alalibo T.A."/>
            <person name="Win J."/>
            <person name="Xu Z."/>
            <person name="Zhang H."/>
            <person name="Grigoriev I.V."/>
            <person name="Rokhsar D.S."/>
            <person name="Boore J.L."/>
        </authorList>
    </citation>
    <scope>NUCLEOTIDE SEQUENCE [LARGE SCALE GENOMIC DNA]</scope>
    <source>
        <strain evidence="2 3">P6497</strain>
    </source>
</reference>
<proteinExistence type="predicted"/>
<gene>
    <name evidence="2" type="ORF">PHYSODRAFT_370874</name>
</gene>
<accession>G4ZXZ6</accession>
<dbReference type="EMBL" id="JH159157">
    <property type="protein sequence ID" value="EGZ12656.1"/>
    <property type="molecule type" value="Genomic_DNA"/>
</dbReference>
<feature type="region of interest" description="Disordered" evidence="1">
    <location>
        <begin position="1"/>
        <end position="32"/>
    </location>
</feature>
<protein>
    <submittedName>
        <fullName evidence="2">Uncharacterized protein</fullName>
    </submittedName>
</protein>